<feature type="signal peptide" evidence="2">
    <location>
        <begin position="1"/>
        <end position="20"/>
    </location>
</feature>
<evidence type="ECO:0008006" key="5">
    <source>
        <dbReference type="Google" id="ProtNLM"/>
    </source>
</evidence>
<keyword evidence="2" id="KW-0732">Signal</keyword>
<reference evidence="4" key="1">
    <citation type="journal article" date="2017" name="Nat. Commun.">
        <title>The North American bullfrog draft genome provides insight into hormonal regulation of long noncoding RNA.</title>
        <authorList>
            <person name="Hammond S.A."/>
            <person name="Warren R.L."/>
            <person name="Vandervalk B.P."/>
            <person name="Kucuk E."/>
            <person name="Khan H."/>
            <person name="Gibb E.A."/>
            <person name="Pandoh P."/>
            <person name="Kirk H."/>
            <person name="Zhao Y."/>
            <person name="Jones M."/>
            <person name="Mungall A.J."/>
            <person name="Coope R."/>
            <person name="Pleasance S."/>
            <person name="Moore R.A."/>
            <person name="Holt R.A."/>
            <person name="Round J.M."/>
            <person name="Ohora S."/>
            <person name="Walle B.V."/>
            <person name="Veldhoen N."/>
            <person name="Helbing C.C."/>
            <person name="Birol I."/>
        </authorList>
    </citation>
    <scope>NUCLEOTIDE SEQUENCE [LARGE SCALE GENOMIC DNA]</scope>
</reference>
<evidence type="ECO:0000313" key="3">
    <source>
        <dbReference type="EMBL" id="PIO01544.1"/>
    </source>
</evidence>
<feature type="region of interest" description="Disordered" evidence="1">
    <location>
        <begin position="23"/>
        <end position="57"/>
    </location>
</feature>
<sequence>MNILIWSGFWNLLFFLLSTGRHQKRRLQPSHHKVRRESTLTRAPTGEATRPSSPKNRKVSVVSSLRMFLWSHGI</sequence>
<proteinExistence type="predicted"/>
<accession>A0A2G9PDZ9</accession>
<dbReference type="AlphaFoldDB" id="A0A2G9PDZ9"/>
<name>A0A2G9PDZ9_AQUCT</name>
<dbReference type="EMBL" id="KV922490">
    <property type="protein sequence ID" value="PIO01544.1"/>
    <property type="molecule type" value="Genomic_DNA"/>
</dbReference>
<evidence type="ECO:0000256" key="2">
    <source>
        <dbReference type="SAM" id="SignalP"/>
    </source>
</evidence>
<evidence type="ECO:0000256" key="1">
    <source>
        <dbReference type="SAM" id="MobiDB-lite"/>
    </source>
</evidence>
<keyword evidence="4" id="KW-1185">Reference proteome</keyword>
<gene>
    <name evidence="3" type="ORF">AB205_0004880</name>
</gene>
<dbReference type="Proteomes" id="UP000228934">
    <property type="component" value="Unassembled WGS sequence"/>
</dbReference>
<feature type="chain" id="PRO_5013795831" description="Secreted protein" evidence="2">
    <location>
        <begin position="21"/>
        <end position="74"/>
    </location>
</feature>
<organism evidence="3 4">
    <name type="scientific">Aquarana catesbeiana</name>
    <name type="common">American bullfrog</name>
    <name type="synonym">Rana catesbeiana</name>
    <dbReference type="NCBI Taxonomy" id="8400"/>
    <lineage>
        <taxon>Eukaryota</taxon>
        <taxon>Metazoa</taxon>
        <taxon>Chordata</taxon>
        <taxon>Craniata</taxon>
        <taxon>Vertebrata</taxon>
        <taxon>Euteleostomi</taxon>
        <taxon>Amphibia</taxon>
        <taxon>Batrachia</taxon>
        <taxon>Anura</taxon>
        <taxon>Neobatrachia</taxon>
        <taxon>Ranoidea</taxon>
        <taxon>Ranidae</taxon>
        <taxon>Aquarana</taxon>
    </lineage>
</organism>
<protein>
    <recommendedName>
        <fullName evidence="5">Secreted protein</fullName>
    </recommendedName>
</protein>
<evidence type="ECO:0000313" key="4">
    <source>
        <dbReference type="Proteomes" id="UP000228934"/>
    </source>
</evidence>
<feature type="compositionally biased region" description="Basic residues" evidence="1">
    <location>
        <begin position="23"/>
        <end position="35"/>
    </location>
</feature>